<keyword evidence="2" id="KW-1185">Reference proteome</keyword>
<gene>
    <name evidence="1" type="ORF">ACHAWO_005307</name>
</gene>
<accession>A0ABD3PE31</accession>
<evidence type="ECO:0000313" key="2">
    <source>
        <dbReference type="Proteomes" id="UP001530400"/>
    </source>
</evidence>
<organism evidence="1 2">
    <name type="scientific">Cyclotella atomus</name>
    <dbReference type="NCBI Taxonomy" id="382360"/>
    <lineage>
        <taxon>Eukaryota</taxon>
        <taxon>Sar</taxon>
        <taxon>Stramenopiles</taxon>
        <taxon>Ochrophyta</taxon>
        <taxon>Bacillariophyta</taxon>
        <taxon>Coscinodiscophyceae</taxon>
        <taxon>Thalassiosirophycidae</taxon>
        <taxon>Stephanodiscales</taxon>
        <taxon>Stephanodiscaceae</taxon>
        <taxon>Cyclotella</taxon>
    </lineage>
</organism>
<comment type="caution">
    <text evidence="1">The sequence shown here is derived from an EMBL/GenBank/DDBJ whole genome shotgun (WGS) entry which is preliminary data.</text>
</comment>
<reference evidence="1 2" key="1">
    <citation type="submission" date="2024-10" db="EMBL/GenBank/DDBJ databases">
        <title>Updated reference genomes for cyclostephanoid diatoms.</title>
        <authorList>
            <person name="Roberts W.R."/>
            <person name="Alverson A.J."/>
        </authorList>
    </citation>
    <scope>NUCLEOTIDE SEQUENCE [LARGE SCALE GENOMIC DNA]</scope>
    <source>
        <strain evidence="1 2">AJA010-31</strain>
    </source>
</reference>
<protein>
    <submittedName>
        <fullName evidence="1">Uncharacterized protein</fullName>
    </submittedName>
</protein>
<evidence type="ECO:0000313" key="1">
    <source>
        <dbReference type="EMBL" id="KAL3786370.1"/>
    </source>
</evidence>
<dbReference type="Proteomes" id="UP001530400">
    <property type="component" value="Unassembled WGS sequence"/>
</dbReference>
<sequence length="88" mass="10023">MKLVSLPSPSLVFITPRLRMNCSSPRQKERLLLPSAKYLKALSDGSLDNSYAEKFRDLVSDNVSWDWSDGTKASFYYRKVHASSNGFF</sequence>
<dbReference type="AlphaFoldDB" id="A0ABD3PE31"/>
<name>A0ABD3PE31_9STRA</name>
<proteinExistence type="predicted"/>
<dbReference type="EMBL" id="JALLPJ020000653">
    <property type="protein sequence ID" value="KAL3786370.1"/>
    <property type="molecule type" value="Genomic_DNA"/>
</dbReference>